<sequence length="334" mass="37901">MVIEVVSIMKSASFISALFVLLVASSVHAQMVPKPEDIAAIKGQCGCHDVSFLYAETFAPEKNYTFKDRYTAKGTELVFVDEESGPANRPTKIVIQHLLVAIPSTPGASTPGASTPGDTMVIKHWREDWEFQNTSLLKFDQNASWKRVQLTPAQAKGQWTQKVFEVDDSPRYEGSATWIHADGRTYWESTVDAPLPRREYTKRTDYNVMRRTNHHEIRPDGYVHEQDNDKIIRSEAGDQLLVSEKGLNTYQRTDDAKCKAAKNWWAKNRAYWADVRTVWGEVLANRNIVSIKGQVKGQVLGRELDELAATTQQTTYNSTSSRQLIRQTIEKYLK</sequence>
<accession>A0ABW6ANE3</accession>
<evidence type="ECO:0000313" key="3">
    <source>
        <dbReference type="Proteomes" id="UP001597512"/>
    </source>
</evidence>
<dbReference type="Pfam" id="PF20311">
    <property type="entry name" value="DUF6607"/>
    <property type="match status" value="1"/>
</dbReference>
<dbReference type="EMBL" id="JBHUOM010000019">
    <property type="protein sequence ID" value="MFD2935663.1"/>
    <property type="molecule type" value="Genomic_DNA"/>
</dbReference>
<feature type="signal peptide" evidence="1">
    <location>
        <begin position="1"/>
        <end position="29"/>
    </location>
</feature>
<reference evidence="3" key="1">
    <citation type="journal article" date="2019" name="Int. J. Syst. Evol. Microbiol.">
        <title>The Global Catalogue of Microorganisms (GCM) 10K type strain sequencing project: providing services to taxonomists for standard genome sequencing and annotation.</title>
        <authorList>
            <consortium name="The Broad Institute Genomics Platform"/>
            <consortium name="The Broad Institute Genome Sequencing Center for Infectious Disease"/>
            <person name="Wu L."/>
            <person name="Ma J."/>
        </authorList>
    </citation>
    <scope>NUCLEOTIDE SEQUENCE [LARGE SCALE GENOMIC DNA]</scope>
    <source>
        <strain evidence="3">KCTC 52490</strain>
    </source>
</reference>
<organism evidence="2 3">
    <name type="scientific">Spirosoma flavum</name>
    <dbReference type="NCBI Taxonomy" id="2048557"/>
    <lineage>
        <taxon>Bacteria</taxon>
        <taxon>Pseudomonadati</taxon>
        <taxon>Bacteroidota</taxon>
        <taxon>Cytophagia</taxon>
        <taxon>Cytophagales</taxon>
        <taxon>Cytophagaceae</taxon>
        <taxon>Spirosoma</taxon>
    </lineage>
</organism>
<gene>
    <name evidence="2" type="ORF">ACFS25_17915</name>
</gene>
<name>A0ABW6ANE3_9BACT</name>
<dbReference type="RefSeq" id="WP_381503782.1">
    <property type="nucleotide sequence ID" value="NZ_JBHUOM010000019.1"/>
</dbReference>
<dbReference type="Proteomes" id="UP001597512">
    <property type="component" value="Unassembled WGS sequence"/>
</dbReference>
<protein>
    <submittedName>
        <fullName evidence="2">DUF6607 family protein</fullName>
    </submittedName>
</protein>
<feature type="chain" id="PRO_5045104881" evidence="1">
    <location>
        <begin position="30"/>
        <end position="334"/>
    </location>
</feature>
<dbReference type="InterPro" id="IPR046715">
    <property type="entry name" value="DUF6607"/>
</dbReference>
<evidence type="ECO:0000313" key="2">
    <source>
        <dbReference type="EMBL" id="MFD2935663.1"/>
    </source>
</evidence>
<comment type="caution">
    <text evidence="2">The sequence shown here is derived from an EMBL/GenBank/DDBJ whole genome shotgun (WGS) entry which is preliminary data.</text>
</comment>
<evidence type="ECO:0000256" key="1">
    <source>
        <dbReference type="SAM" id="SignalP"/>
    </source>
</evidence>
<keyword evidence="3" id="KW-1185">Reference proteome</keyword>
<keyword evidence="1" id="KW-0732">Signal</keyword>
<proteinExistence type="predicted"/>